<dbReference type="OrthoDB" id="194358at2759"/>
<dbReference type="Gene3D" id="1.25.40.20">
    <property type="entry name" value="Ankyrin repeat-containing domain"/>
    <property type="match status" value="4"/>
</dbReference>
<dbReference type="PANTHER" id="PTHR24184">
    <property type="entry name" value="SI:CH211-189E2.2"/>
    <property type="match status" value="1"/>
</dbReference>
<dbReference type="InterPro" id="IPR036770">
    <property type="entry name" value="Ankyrin_rpt-contain_sf"/>
</dbReference>
<accession>E1F0N5</accession>
<dbReference type="EMBL" id="ACVC01000109">
    <property type="protein sequence ID" value="EFO63965.1"/>
    <property type="molecule type" value="Genomic_DNA"/>
</dbReference>
<dbReference type="AlphaFoldDB" id="E1F0N5"/>
<proteinExistence type="predicted"/>
<evidence type="ECO:0000313" key="2">
    <source>
        <dbReference type="Proteomes" id="UP000008974"/>
    </source>
</evidence>
<gene>
    <name evidence="1" type="ORF">GLP15_21</name>
</gene>
<dbReference type="Proteomes" id="UP000008974">
    <property type="component" value="Unassembled WGS sequence"/>
</dbReference>
<dbReference type="PANTHER" id="PTHR24184:SF11">
    <property type="entry name" value="ANKYRIN REPEAT AND SOCS BOX CONTAINING 3"/>
    <property type="match status" value="1"/>
</dbReference>
<sequence length="1077" mass="120089">MHEFCLEATHKVLRCTSDEEEGFLRGVFAIRKVDKVLVLLRILDFRQLSQARRTVMTARVKANLRHPSRHLTQIYSFQEAPDKARILVELYLSTNKTFECLLVDDVISIERAIKLTSNLVYGMVELLDYYVQRNITPTLDLLCNAILLPSTLFILHDDTILLPNPCIATIDAELGFSNRLLKQEQWKRYAPPEIYPLLSDCGIEISTNTLEKVLTWSVGMLVSDLYSLIEGSDSIADALIDSVISDQCTIHCDSNESAARQPVYDVFCFVRKIINTCLVEDPVLRADCQTLVADLEMFQNMLQTVSTNTSEHSATFIGDSLISDEDNFLVLPREYLCVERPKVDHLVSNIHDAPGVLDILGASDYTDSTSSGYRQPEDEMIVRRHSISCYKNTLNDSDYFSEVNINDKHSRSKSEFWSHNTADSAFRRYIEAATAGHTDLVAIYISRCSRQQDLDGSTALIAATKGGKHKCVSLLAQYEAGLQDSHGLSALMHAVLQTDVTSVRLLCMAERGLMDNRGMTALMYAVEQDCYEVLHLLMEEVPMINTNHMSAYDISVKLGHSRCTMILEPYALQLRAHRVPRVNSYGYTALMFATIQNDVAAVCRLASTEGGVAAEDGSTALHAAILHNNYLCIPPLLRYERSIPTSDGSTPLELAEKLNRYECARILQSPVVRGYLSIGTESSLMKEARHGDPEILRTHLDESLLISAKGETALMLAAAAGNYRCVKDLLQYEQGVVSPTGWTALMYASMNGHLDCVSLLCAKEARITNTLGQLAYDIAVERGHKVCARFLSKHEEHLTAAYRIDELLALDRIDDAVKLLKQPFVLSEALVRCIWNVQGGEFMVLWGLLRANVDLTILAKHITLEMSVDLNDPELTGLVLKRKAGHQLTNLEQNNLEKLLHKAFCSQKFLVVPVICEYAMNTHKRVLVQKRVGKAVTRRTRLMTAAEAGDLSEVEQNLQYLCFQCKGLCTFQKEEGHQPLNTHNKTVSSVTALMLAAANGHKNCVPTLLPELGLRDQASGTTALILAIWQEDAALVRLLLPEASIADSSGMTPLMHASKRDNKKCAQLIKSYLKIKG</sequence>
<dbReference type="OMA" id="MHEFCLE"/>
<dbReference type="STRING" id="658858.E1F0N5"/>
<dbReference type="Pfam" id="PF12796">
    <property type="entry name" value="Ank_2"/>
    <property type="match status" value="4"/>
</dbReference>
<dbReference type="InterPro" id="IPR002110">
    <property type="entry name" value="Ankyrin_rpt"/>
</dbReference>
<evidence type="ECO:0000313" key="1">
    <source>
        <dbReference type="EMBL" id="EFO63965.1"/>
    </source>
</evidence>
<dbReference type="VEuPathDB" id="GiardiaDB:GLP15_21"/>
<dbReference type="SUPFAM" id="SSF48403">
    <property type="entry name" value="Ankyrin repeat"/>
    <property type="match status" value="3"/>
</dbReference>
<reference evidence="1 2" key="1">
    <citation type="journal article" date="2010" name="BMC Genomics">
        <title>Genome analysis and comparative genomics of a Giardia intestinalis assemblage E isolate.</title>
        <authorList>
            <person name="Jerlstrom-Hultqvist J."/>
            <person name="Franzen O."/>
            <person name="Ankarklev J."/>
            <person name="Xu F."/>
            <person name="Nohynkova E."/>
            <person name="Andersson J.O."/>
            <person name="Svard S.G."/>
            <person name="Andersson B."/>
        </authorList>
    </citation>
    <scope>NUCLEOTIDE SEQUENCE [LARGE SCALE GENOMIC DNA]</scope>
    <source>
        <strain evidence="1 2">P15</strain>
    </source>
</reference>
<protein>
    <submittedName>
        <fullName evidence="1">Protein 21.1</fullName>
    </submittedName>
</protein>
<dbReference type="SMART" id="SM00248">
    <property type="entry name" value="ANK"/>
    <property type="match status" value="12"/>
</dbReference>
<name>E1F0N5_GIAIA</name>
<organism evidence="1 2">
    <name type="scientific">Giardia intestinalis (strain P15)</name>
    <name type="common">Giardia lamblia</name>
    <dbReference type="NCBI Taxonomy" id="658858"/>
    <lineage>
        <taxon>Eukaryota</taxon>
        <taxon>Metamonada</taxon>
        <taxon>Diplomonadida</taxon>
        <taxon>Hexamitidae</taxon>
        <taxon>Giardiinae</taxon>
        <taxon>Giardia</taxon>
    </lineage>
</organism>
<comment type="caution">
    <text evidence="1">The sequence shown here is derived from an EMBL/GenBank/DDBJ whole genome shotgun (WGS) entry which is preliminary data.</text>
</comment>